<dbReference type="Proteomes" id="UP000541352">
    <property type="component" value="Unassembled WGS sequence"/>
</dbReference>
<gene>
    <name evidence="1" type="ORF">FHS57_005315</name>
</gene>
<dbReference type="RefSeq" id="WP_183978858.1">
    <property type="nucleotide sequence ID" value="NZ_JACIBY010000015.1"/>
</dbReference>
<accession>A0A7W5ZPL5</accession>
<dbReference type="AlphaFoldDB" id="A0A7W5ZPL5"/>
<keyword evidence="2" id="KW-1185">Reference proteome</keyword>
<dbReference type="InterPro" id="IPR025345">
    <property type="entry name" value="DUF4249"/>
</dbReference>
<evidence type="ECO:0000313" key="2">
    <source>
        <dbReference type="Proteomes" id="UP000541352"/>
    </source>
</evidence>
<evidence type="ECO:0008006" key="3">
    <source>
        <dbReference type="Google" id="ProtNLM"/>
    </source>
</evidence>
<name>A0A7W5ZPL5_9BACT</name>
<dbReference type="PROSITE" id="PS51257">
    <property type="entry name" value="PROKAR_LIPOPROTEIN"/>
    <property type="match status" value="1"/>
</dbReference>
<comment type="caution">
    <text evidence="1">The sequence shown here is derived from an EMBL/GenBank/DDBJ whole genome shotgun (WGS) entry which is preliminary data.</text>
</comment>
<sequence>MKKNTLHTFLTYTTLAFLTVATLTSCEDVVDLDVKSGAPQLVVDGWVTNQQTSQTIRLTESAGYFDNSPAKPVLNATVTVTDDKGGVFSFVDLKKDGNYVWKPVAASDTIGRVGRTYTLRIKMGTEEYTAVSKLNRVPKIDSVTYFFDKLPIAPADDAPQEGYTAEFFARDPTGAGDCYWIKSYKNGKYFNKTTEITIAYDAAFSPGANSDGLRFILPIRRAISPEFYKEKDTVKVELYSIPLEGYYFLNQVRAESNNQGLFATAPSNIYSNIKNTNPTGRKALGFFGAAAVSTFTEVIDAKKARPKDGN</sequence>
<dbReference type="EMBL" id="JACIBY010000015">
    <property type="protein sequence ID" value="MBB3841293.1"/>
    <property type="molecule type" value="Genomic_DNA"/>
</dbReference>
<dbReference type="Pfam" id="PF14054">
    <property type="entry name" value="DUF4249"/>
    <property type="match status" value="1"/>
</dbReference>
<protein>
    <recommendedName>
        <fullName evidence="3">DUF4249 domain-containing protein</fullName>
    </recommendedName>
</protein>
<evidence type="ECO:0000313" key="1">
    <source>
        <dbReference type="EMBL" id="MBB3841293.1"/>
    </source>
</evidence>
<organism evidence="1 2">
    <name type="scientific">Runella defluvii</name>
    <dbReference type="NCBI Taxonomy" id="370973"/>
    <lineage>
        <taxon>Bacteria</taxon>
        <taxon>Pseudomonadati</taxon>
        <taxon>Bacteroidota</taxon>
        <taxon>Cytophagia</taxon>
        <taxon>Cytophagales</taxon>
        <taxon>Spirosomataceae</taxon>
        <taxon>Runella</taxon>
    </lineage>
</organism>
<proteinExistence type="predicted"/>
<reference evidence="1 2" key="1">
    <citation type="submission" date="2020-08" db="EMBL/GenBank/DDBJ databases">
        <title>Genomic Encyclopedia of Type Strains, Phase IV (KMG-IV): sequencing the most valuable type-strain genomes for metagenomic binning, comparative biology and taxonomic classification.</title>
        <authorList>
            <person name="Goeker M."/>
        </authorList>
    </citation>
    <scope>NUCLEOTIDE SEQUENCE [LARGE SCALE GENOMIC DNA]</scope>
    <source>
        <strain evidence="1 2">DSM 17976</strain>
    </source>
</reference>